<proteinExistence type="predicted"/>
<dbReference type="Proteomes" id="UP000251545">
    <property type="component" value="Unassembled WGS sequence"/>
</dbReference>
<protein>
    <recommendedName>
        <fullName evidence="3">STAS/SEC14 domain-containing protein</fullName>
    </recommendedName>
</protein>
<evidence type="ECO:0000313" key="2">
    <source>
        <dbReference type="Proteomes" id="UP000251545"/>
    </source>
</evidence>
<comment type="caution">
    <text evidence="1">The sequence shown here is derived from an EMBL/GenBank/DDBJ whole genome shotgun (WGS) entry which is preliminary data.</text>
</comment>
<evidence type="ECO:0008006" key="3">
    <source>
        <dbReference type="Google" id="ProtNLM"/>
    </source>
</evidence>
<reference evidence="1 2" key="1">
    <citation type="submission" date="2018-02" db="EMBL/GenBank/DDBJ databases">
        <title>Genomic Encyclopedia of Archaeal and Bacterial Type Strains, Phase II (KMG-II): from individual species to whole genera.</title>
        <authorList>
            <person name="Goeker M."/>
        </authorList>
    </citation>
    <scope>NUCLEOTIDE SEQUENCE [LARGE SCALE GENOMIC DNA]</scope>
    <source>
        <strain evidence="1 2">DSM 21165</strain>
    </source>
</reference>
<organism evidence="1 2">
    <name type="scientific">Jejuia pallidilutea</name>
    <dbReference type="NCBI Taxonomy" id="504487"/>
    <lineage>
        <taxon>Bacteria</taxon>
        <taxon>Pseudomonadati</taxon>
        <taxon>Bacteroidota</taxon>
        <taxon>Flavobacteriia</taxon>
        <taxon>Flavobacteriales</taxon>
        <taxon>Flavobacteriaceae</taxon>
        <taxon>Jejuia</taxon>
    </lineage>
</organism>
<dbReference type="EMBL" id="PVEO01000013">
    <property type="protein sequence ID" value="PQV45460.1"/>
    <property type="molecule type" value="Genomic_DNA"/>
</dbReference>
<dbReference type="RefSeq" id="WP_105474713.1">
    <property type="nucleotide sequence ID" value="NZ_PVEO01000013.1"/>
</dbReference>
<dbReference type="AlphaFoldDB" id="A0A362WXW1"/>
<sequence>MKFEKSPYFKTLKPYKLELNFGNYYFCEKFIVSELFEGVHFDWDMVQELIQEIHKFYGEGVKLGYIANRINAYSVDPQNWLKIEKKYNILVAAAIVVYNNASYINASLEKLFTQKSIKRCLSLKEAIEWIESLEEFN</sequence>
<evidence type="ECO:0000313" key="1">
    <source>
        <dbReference type="EMBL" id="PQV45460.1"/>
    </source>
</evidence>
<gene>
    <name evidence="1" type="ORF">CLV33_1137</name>
</gene>
<accession>A0A362WXW1</accession>
<name>A0A362WXW1_9FLAO</name>